<comment type="caution">
    <text evidence="2">The sequence shown here is derived from an EMBL/GenBank/DDBJ whole genome shotgun (WGS) entry which is preliminary data.</text>
</comment>
<sequence>MFISGLHNLLFVLIRLDFNPSTAIEITLDPEKFRAPMVTLRKGVGSGHEHDASGHTSSKIVVSPIFKRFRKLGVSLVGRGILYHSYYYKLRCEYTKFYTILRQCERSHGGANVCISRMFRRKLIGRRHKFKRFGKGFGLGVKLIRKGVVYEHSFYKFLIRRRLFIRYMTTCYNEYGNTKLCIAQLGKQGIIGAAHAYKEVTKHSMSLTTLLHGTNLNAHHFVYKGSGDDKSTQGIIGYGGIKMVNGKNNVAHEVIGDNDDIDTDDSVGHHRHSHVTHRHIHRRSLTPGGIL</sequence>
<feature type="chain" id="PRO_5035831365" evidence="1">
    <location>
        <begin position="24"/>
        <end position="291"/>
    </location>
</feature>
<evidence type="ECO:0000313" key="3">
    <source>
        <dbReference type="Proteomes" id="UP000683360"/>
    </source>
</evidence>
<evidence type="ECO:0000313" key="2">
    <source>
        <dbReference type="EMBL" id="CAG2247283.1"/>
    </source>
</evidence>
<keyword evidence="1" id="KW-0732">Signal</keyword>
<evidence type="ECO:0000256" key="1">
    <source>
        <dbReference type="SAM" id="SignalP"/>
    </source>
</evidence>
<proteinExistence type="predicted"/>
<protein>
    <submittedName>
        <fullName evidence="2">Uncharacterized protein</fullName>
    </submittedName>
</protein>
<accession>A0A8S3UNK5</accession>
<feature type="signal peptide" evidence="1">
    <location>
        <begin position="1"/>
        <end position="23"/>
    </location>
</feature>
<dbReference type="AlphaFoldDB" id="A0A8S3UNK5"/>
<dbReference type="OrthoDB" id="10549705at2759"/>
<reference evidence="2" key="1">
    <citation type="submission" date="2021-03" db="EMBL/GenBank/DDBJ databases">
        <authorList>
            <person name="Bekaert M."/>
        </authorList>
    </citation>
    <scope>NUCLEOTIDE SEQUENCE</scope>
</reference>
<organism evidence="2 3">
    <name type="scientific">Mytilus edulis</name>
    <name type="common">Blue mussel</name>
    <dbReference type="NCBI Taxonomy" id="6550"/>
    <lineage>
        <taxon>Eukaryota</taxon>
        <taxon>Metazoa</taxon>
        <taxon>Spiralia</taxon>
        <taxon>Lophotrochozoa</taxon>
        <taxon>Mollusca</taxon>
        <taxon>Bivalvia</taxon>
        <taxon>Autobranchia</taxon>
        <taxon>Pteriomorphia</taxon>
        <taxon>Mytilida</taxon>
        <taxon>Mytiloidea</taxon>
        <taxon>Mytilidae</taxon>
        <taxon>Mytilinae</taxon>
        <taxon>Mytilus</taxon>
    </lineage>
</organism>
<gene>
    <name evidence="2" type="ORF">MEDL_59202</name>
</gene>
<name>A0A8S3UNK5_MYTED</name>
<dbReference type="EMBL" id="CAJPWZ010002894">
    <property type="protein sequence ID" value="CAG2247283.1"/>
    <property type="molecule type" value="Genomic_DNA"/>
</dbReference>
<keyword evidence="3" id="KW-1185">Reference proteome</keyword>
<dbReference type="Proteomes" id="UP000683360">
    <property type="component" value="Unassembled WGS sequence"/>
</dbReference>